<comment type="caution">
    <text evidence="1">The sequence shown here is derived from an EMBL/GenBank/DDBJ whole genome shotgun (WGS) entry which is preliminary data.</text>
</comment>
<sequence>MSINYSSLIIVQNTVTIPLPSLDPYRKLLKKYPQTLSCPCSTISILYSTFVSFTPRYNEVCKSRFVSTDWIDTIKRPQVPSSYYFEMLAILCTLSNETIHNALNEAGVTQLISSTIQTEQSIETES</sequence>
<evidence type="ECO:0000313" key="3">
    <source>
        <dbReference type="Proteomes" id="UP000663829"/>
    </source>
</evidence>
<proteinExistence type="predicted"/>
<reference evidence="1" key="1">
    <citation type="submission" date="2021-02" db="EMBL/GenBank/DDBJ databases">
        <authorList>
            <person name="Nowell W R."/>
        </authorList>
    </citation>
    <scope>NUCLEOTIDE SEQUENCE</scope>
</reference>
<name>A0A815VTP4_9BILA</name>
<evidence type="ECO:0000313" key="1">
    <source>
        <dbReference type="EMBL" id="CAF1534701.1"/>
    </source>
</evidence>
<gene>
    <name evidence="1" type="ORF">GPM918_LOCUS38260</name>
    <name evidence="2" type="ORF">SRO942_LOCUS39072</name>
</gene>
<accession>A0A815VTP4</accession>
<dbReference type="Proteomes" id="UP000663829">
    <property type="component" value="Unassembled WGS sequence"/>
</dbReference>
<evidence type="ECO:0000313" key="2">
    <source>
        <dbReference type="EMBL" id="CAF4394368.1"/>
    </source>
</evidence>
<dbReference type="Proteomes" id="UP000681722">
    <property type="component" value="Unassembled WGS sequence"/>
</dbReference>
<protein>
    <submittedName>
        <fullName evidence="1">Uncharacterized protein</fullName>
    </submittedName>
</protein>
<organism evidence="1 3">
    <name type="scientific">Didymodactylos carnosus</name>
    <dbReference type="NCBI Taxonomy" id="1234261"/>
    <lineage>
        <taxon>Eukaryota</taxon>
        <taxon>Metazoa</taxon>
        <taxon>Spiralia</taxon>
        <taxon>Gnathifera</taxon>
        <taxon>Rotifera</taxon>
        <taxon>Eurotatoria</taxon>
        <taxon>Bdelloidea</taxon>
        <taxon>Philodinida</taxon>
        <taxon>Philodinidae</taxon>
        <taxon>Didymodactylos</taxon>
    </lineage>
</organism>
<dbReference type="EMBL" id="CAJOBC010090774">
    <property type="protein sequence ID" value="CAF4394368.1"/>
    <property type="molecule type" value="Genomic_DNA"/>
</dbReference>
<dbReference type="AlphaFoldDB" id="A0A815VTP4"/>
<keyword evidence="3" id="KW-1185">Reference proteome</keyword>
<dbReference type="EMBL" id="CAJNOQ010025174">
    <property type="protein sequence ID" value="CAF1534701.1"/>
    <property type="molecule type" value="Genomic_DNA"/>
</dbReference>
<dbReference type="OrthoDB" id="10005532at2759"/>